<keyword evidence="1" id="KW-0175">Coiled coil</keyword>
<proteinExistence type="predicted"/>
<protein>
    <submittedName>
        <fullName evidence="2">Tail tape measure protein</fullName>
    </submittedName>
</protein>
<evidence type="ECO:0000256" key="1">
    <source>
        <dbReference type="SAM" id="Coils"/>
    </source>
</evidence>
<sequence length="1255" mass="140402">MKPVEIEFLIKNGTKATLEQITTDLNQVGREGSESVGATSTAFENAQRQALILCNIMEQLEGKIKELQSTPANIDQTENIAQIEVLQKKIEELKVHIKQLEEVAEDTQVVPPSMPMAKRQFDGLHFSIQQMAREMPTLAMGPQMFFLAISNNLPIFSDELARARREYTELIKAGQKGTPVWKQVIKSLLSWQTAMTTGIMLLVMYGGEIVKSISDMTGWGAAKRAMREEIEKSIEIEKEAIGVAAKTRFELTQTMNAIRTFNGTKDEERQKIDELNSKYGESFGYYQTLAGWYDTLTLKAEEYTQMMFFQAKQQSLLSKSIEAEQKIEEIRKKGKEEYRPFFGDGGKANMFLGGDNLNQFGSDPAEVAWKKEMAKLEEERDYYLSDMEFYRNREIEIAKDNSLDQVIAGSVADLEKSIAIRRKALGDITNKAEYDKALADIEGLEARVRTITGVKDPNADKAAQAQKAYQNDRLKSIKDAKEAELDLERSAIEDKIKLIEFERDARIKAIQEEKEAYKQKHGKNADTSGFDRQITAVEKQADTDIKEQIQEDAKARLIAMQEYLKEYGTFQQKKYAVAEEYARKIKEAQTDGERLSLEKELASFNSNLQAQDLKMNIDWGTVFGEFGGMFSEMIKPALEDAKKYLTTDQFKNSDEASKQALIEAIAQMEKSLGGSGSLNFKQLGVDIQFYQNTLIALNEAKQLEIESIEKLKEAQEKYNEALKNGSQTEIDTAKTNLENAQDNATAASENVQVQINIANQAGQTVTNTAATLKASMDNVTQGMSKIASGSLTGAYEGLIQVSKAVGGVMEKFADKLESVPIIGWIVSIIDLFKDGLSIVIGGLLDAIFNAVSGIIADVLSGDLFVTLAESISKGVVSIVKSIVTLGGTFGFMDDESDPDLQADIDKLTASNERLEEALNRLADKMDDAATSEATSVYKEQLDNVNSREKNTQEMMQREAEAWARFGYGFAGLGGKGSSNSKINDNISGSEWSEISKVVGRNINNAGDFWGLSSEEMAKVADEAGGIYDKIKGYADDGHKDAAKYMDDYISYAKEREELEKAYYEKLTSTSFDAVRDEFKNALLDMESDAEDFTENFEKMMQNAIIESMMTEKYDKKLKEWYRNFGNAMEDGKMTQGEKDELKNDYDSMVNDALKERDALKEIFGWDSDSTTKQSGRSGSFEAMSQEQGTKLEGLFTANEMRTARIEETVERVDVQMSLAVGHLEKIEENTGDCADYLESIKDDIRRMINDGLRIK</sequence>
<name>A0A8S5NDE8_9CAUD</name>
<feature type="coiled-coil region" evidence="1">
    <location>
        <begin position="83"/>
        <end position="110"/>
    </location>
</feature>
<feature type="coiled-coil region" evidence="1">
    <location>
        <begin position="904"/>
        <end position="931"/>
    </location>
</feature>
<accession>A0A8S5NDE8</accession>
<dbReference type="EMBL" id="BK015132">
    <property type="protein sequence ID" value="DAD92282.1"/>
    <property type="molecule type" value="Genomic_DNA"/>
</dbReference>
<feature type="coiled-coil region" evidence="1">
    <location>
        <begin position="1041"/>
        <end position="1102"/>
    </location>
</feature>
<organism evidence="2">
    <name type="scientific">Myoviridae sp. ct9MV2</name>
    <dbReference type="NCBI Taxonomy" id="2826625"/>
    <lineage>
        <taxon>Viruses</taxon>
        <taxon>Duplodnaviria</taxon>
        <taxon>Heunggongvirae</taxon>
        <taxon>Uroviricota</taxon>
        <taxon>Caudoviricetes</taxon>
    </lineage>
</organism>
<evidence type="ECO:0000313" key="2">
    <source>
        <dbReference type="EMBL" id="DAD92282.1"/>
    </source>
</evidence>
<reference evidence="2" key="1">
    <citation type="journal article" date="2021" name="Proc. Natl. Acad. Sci. U.S.A.">
        <title>A Catalog of Tens of Thousands of Viruses from Human Metagenomes Reveals Hidden Associations with Chronic Diseases.</title>
        <authorList>
            <person name="Tisza M.J."/>
            <person name="Buck C.B."/>
        </authorList>
    </citation>
    <scope>NUCLEOTIDE SEQUENCE</scope>
    <source>
        <strain evidence="2">Ct9MV2</strain>
    </source>
</reference>
<feature type="coiled-coil region" evidence="1">
    <location>
        <begin position="697"/>
        <end position="750"/>
    </location>
</feature>